<evidence type="ECO:0000313" key="1">
    <source>
        <dbReference type="EMBL" id="MDR7089956.1"/>
    </source>
</evidence>
<comment type="caution">
    <text evidence="1">The sequence shown here is derived from an EMBL/GenBank/DDBJ whole genome shotgun (WGS) entry which is preliminary data.</text>
</comment>
<accession>A0ABU1UXN8</accession>
<proteinExistence type="predicted"/>
<keyword evidence="2" id="KW-1185">Reference proteome</keyword>
<dbReference type="EMBL" id="JAVDVX010000003">
    <property type="protein sequence ID" value="MDR7089956.1"/>
    <property type="molecule type" value="Genomic_DNA"/>
</dbReference>
<name>A0ABU1UXN8_9GAMM</name>
<organism evidence="1 2">
    <name type="scientific">Cellvibrio fibrivorans</name>
    <dbReference type="NCBI Taxonomy" id="126350"/>
    <lineage>
        <taxon>Bacteria</taxon>
        <taxon>Pseudomonadati</taxon>
        <taxon>Pseudomonadota</taxon>
        <taxon>Gammaproteobacteria</taxon>
        <taxon>Cellvibrionales</taxon>
        <taxon>Cellvibrionaceae</taxon>
        <taxon>Cellvibrio</taxon>
    </lineage>
</organism>
<dbReference type="RefSeq" id="WP_310071860.1">
    <property type="nucleotide sequence ID" value="NZ_JAVDVX010000003.1"/>
</dbReference>
<protein>
    <submittedName>
        <fullName evidence="1">Uncharacterized protein</fullName>
    </submittedName>
</protein>
<evidence type="ECO:0000313" key="2">
    <source>
        <dbReference type="Proteomes" id="UP001253595"/>
    </source>
</evidence>
<reference evidence="1 2" key="1">
    <citation type="submission" date="2023-07" db="EMBL/GenBank/DDBJ databases">
        <title>Sorghum-associated microbial communities from plants grown in Nebraska, USA.</title>
        <authorList>
            <person name="Schachtman D."/>
        </authorList>
    </citation>
    <scope>NUCLEOTIDE SEQUENCE [LARGE SCALE GENOMIC DNA]</scope>
    <source>
        <strain evidence="1 2">BE190</strain>
    </source>
</reference>
<gene>
    <name evidence="1" type="ORF">J2X05_001978</name>
</gene>
<dbReference type="Proteomes" id="UP001253595">
    <property type="component" value="Unassembled WGS sequence"/>
</dbReference>
<sequence>MDHIEFAETLEDLNHDCKNHLQLCVRNIGNKGNTSYVNRCTFCGEQIGNAILKSTVETPKALFDVTLKERYWEKRNELFRASVEVNSNGYVHPLPYEDFEKNLNGFISDLSHIDGVNINLINGYLSRYLTHATDVQRNSYKTPFSSEEDLHVWLSFELSRWFYVYPEVHGVGYVNRTKKNVRLDLIIKAKPELISSGFTDKYIGVEIKYLNPGERDGFHKRSSRGIFQALSYWYSGARWNLEGKDVDICTVLFFSDLSFTDERNKLFETIDRHYRKYWSAYLSVANHGNVGELIFDGSSNNYFKWRMDFAQVTYFTGYSNGDLRMGNPNLINKIRIGSTNS</sequence>